<evidence type="ECO:0000259" key="3">
    <source>
        <dbReference type="PROSITE" id="PS50892"/>
    </source>
</evidence>
<dbReference type="PANTHER" id="PTHR45701">
    <property type="entry name" value="SYNAPTOBREVIN FAMILY MEMBER"/>
    <property type="match status" value="1"/>
</dbReference>
<dbReference type="InterPro" id="IPR016444">
    <property type="entry name" value="Synaptobrevin/VAMP"/>
</dbReference>
<protein>
    <recommendedName>
        <fullName evidence="3">V-SNARE coiled-coil homology domain-containing protein</fullName>
    </recommendedName>
</protein>
<evidence type="ECO:0000256" key="1">
    <source>
        <dbReference type="PROSITE-ProRule" id="PRU00290"/>
    </source>
</evidence>
<sequence>MQQGTKSPDLPQDRAEKTATIQSEVNAVIDIMQDNIEKAVKRGENLESLHSKTQNLEAGAFKFKKGATKLQHNMDFKLKLIIGIIVIGAIGVLSYVILTTR</sequence>
<proteinExistence type="predicted"/>
<keyword evidence="5" id="KW-1185">Reference proteome</keyword>
<keyword evidence="2" id="KW-0472">Membrane</keyword>
<keyword evidence="2" id="KW-1133">Transmembrane helix</keyword>
<evidence type="ECO:0000313" key="5">
    <source>
        <dbReference type="Proteomes" id="UP001211907"/>
    </source>
</evidence>
<dbReference type="Proteomes" id="UP001211907">
    <property type="component" value="Unassembled WGS sequence"/>
</dbReference>
<organism evidence="4 5">
    <name type="scientific">Physocladia obscura</name>
    <dbReference type="NCBI Taxonomy" id="109957"/>
    <lineage>
        <taxon>Eukaryota</taxon>
        <taxon>Fungi</taxon>
        <taxon>Fungi incertae sedis</taxon>
        <taxon>Chytridiomycota</taxon>
        <taxon>Chytridiomycota incertae sedis</taxon>
        <taxon>Chytridiomycetes</taxon>
        <taxon>Chytridiales</taxon>
        <taxon>Chytriomycetaceae</taxon>
        <taxon>Physocladia</taxon>
    </lineage>
</organism>
<evidence type="ECO:0000256" key="2">
    <source>
        <dbReference type="SAM" id="Phobius"/>
    </source>
</evidence>
<dbReference type="EMBL" id="JADGJH010000552">
    <property type="protein sequence ID" value="KAJ3126580.1"/>
    <property type="molecule type" value="Genomic_DNA"/>
</dbReference>
<dbReference type="InterPro" id="IPR042855">
    <property type="entry name" value="V_SNARE_CC"/>
</dbReference>
<accession>A0AAD5T5F9</accession>
<reference evidence="4" key="1">
    <citation type="submission" date="2020-05" db="EMBL/GenBank/DDBJ databases">
        <title>Phylogenomic resolution of chytrid fungi.</title>
        <authorList>
            <person name="Stajich J.E."/>
            <person name="Amses K."/>
            <person name="Simmons R."/>
            <person name="Seto K."/>
            <person name="Myers J."/>
            <person name="Bonds A."/>
            <person name="Quandt C.A."/>
            <person name="Barry K."/>
            <person name="Liu P."/>
            <person name="Grigoriev I."/>
            <person name="Longcore J.E."/>
            <person name="James T.Y."/>
        </authorList>
    </citation>
    <scope>NUCLEOTIDE SEQUENCE</scope>
    <source>
        <strain evidence="4">JEL0513</strain>
    </source>
</reference>
<dbReference type="AlphaFoldDB" id="A0AAD5T5F9"/>
<gene>
    <name evidence="4" type="ORF">HK100_010189</name>
</gene>
<dbReference type="GO" id="GO:0016020">
    <property type="term" value="C:membrane"/>
    <property type="evidence" value="ECO:0007669"/>
    <property type="project" value="InterPro"/>
</dbReference>
<dbReference type="Gene3D" id="1.20.5.110">
    <property type="match status" value="1"/>
</dbReference>
<dbReference type="InterPro" id="IPR001388">
    <property type="entry name" value="Synaptobrevin-like"/>
</dbReference>
<dbReference type="SUPFAM" id="SSF58038">
    <property type="entry name" value="SNARE fusion complex"/>
    <property type="match status" value="1"/>
</dbReference>
<comment type="caution">
    <text evidence="4">The sequence shown here is derived from an EMBL/GenBank/DDBJ whole genome shotgun (WGS) entry which is preliminary data.</text>
</comment>
<dbReference type="PROSITE" id="PS50892">
    <property type="entry name" value="V_SNARE"/>
    <property type="match status" value="1"/>
</dbReference>
<evidence type="ECO:0000313" key="4">
    <source>
        <dbReference type="EMBL" id="KAJ3126580.1"/>
    </source>
</evidence>
<feature type="domain" description="V-SNARE coiled-coil homology" evidence="3">
    <location>
        <begin position="17"/>
        <end position="77"/>
    </location>
</feature>
<keyword evidence="1" id="KW-0175">Coiled coil</keyword>
<keyword evidence="2" id="KW-0812">Transmembrane</keyword>
<dbReference type="PRINTS" id="PR00219">
    <property type="entry name" value="SYNAPTOBREVN"/>
</dbReference>
<name>A0AAD5T5F9_9FUNG</name>
<dbReference type="GO" id="GO:0016192">
    <property type="term" value="P:vesicle-mediated transport"/>
    <property type="evidence" value="ECO:0007669"/>
    <property type="project" value="InterPro"/>
</dbReference>
<feature type="transmembrane region" description="Helical" evidence="2">
    <location>
        <begin position="78"/>
        <end position="98"/>
    </location>
</feature>
<dbReference type="Pfam" id="PF00957">
    <property type="entry name" value="Synaptobrevin"/>
    <property type="match status" value="1"/>
</dbReference>